<evidence type="ECO:0000313" key="1">
    <source>
        <dbReference type="EMBL" id="ASV45091.1"/>
    </source>
</evidence>
<protein>
    <submittedName>
        <fullName evidence="1">Uncharacterized protein</fullName>
    </submittedName>
</protein>
<dbReference type="EMBL" id="MF612073">
    <property type="protein sequence ID" value="ASV45091.1"/>
    <property type="molecule type" value="Genomic_DNA"/>
</dbReference>
<name>A0A248SL71_9CAUD</name>
<organism evidence="1 2">
    <name type="scientific">Klebsiella phage SopranoGao</name>
    <dbReference type="NCBI Taxonomy" id="2026944"/>
    <lineage>
        <taxon>Viruses</taxon>
        <taxon>Duplodnaviria</taxon>
        <taxon>Heunggongvirae</taxon>
        <taxon>Uroviricota</taxon>
        <taxon>Caudoviricetes</taxon>
        <taxon>Lastavirus</taxon>
        <taxon>Lastavirus sopranogao</taxon>
    </lineage>
</organism>
<evidence type="ECO:0000313" key="2">
    <source>
        <dbReference type="Proteomes" id="UP000224252"/>
    </source>
</evidence>
<proteinExistence type="predicted"/>
<dbReference type="Proteomes" id="UP000224252">
    <property type="component" value="Segment"/>
</dbReference>
<reference evidence="1 2" key="1">
    <citation type="submission" date="2017-08" db="EMBL/GenBank/DDBJ databases">
        <authorList>
            <person name="de Groot N.N."/>
        </authorList>
    </citation>
    <scope>NUCLEOTIDE SEQUENCE [LARGE SCALE GENOMIC DNA]</scope>
</reference>
<gene>
    <name evidence="1" type="ORF">SopranoGao_68</name>
</gene>
<sequence>MKTASTRERIAYWLLLLKPGQCMEFSPDDYGISPKTLLAYLEAISDASIDRRYKMCSAGFRKIGVRRLRDWPFSGKVA</sequence>
<keyword evidence="2" id="KW-1185">Reference proteome</keyword>
<accession>A0A248SL71</accession>